<feature type="transmembrane region" description="Helical" evidence="6">
    <location>
        <begin position="566"/>
        <end position="585"/>
    </location>
</feature>
<proteinExistence type="predicted"/>
<dbReference type="InterPro" id="IPR017978">
    <property type="entry name" value="GPCR_3_C"/>
</dbReference>
<feature type="transmembrane region" description="Helical" evidence="6">
    <location>
        <begin position="457"/>
        <end position="476"/>
    </location>
</feature>
<dbReference type="GeneID" id="136083134"/>
<comment type="subcellular location">
    <subcellularLocation>
        <location evidence="1">Membrane</location>
        <topology evidence="1">Multi-pass membrane protein</topology>
    </subcellularLocation>
</comment>
<dbReference type="Proteomes" id="UP001652625">
    <property type="component" value="Chromosome 08"/>
</dbReference>
<feature type="domain" description="G-protein coupled receptors family 3 profile" evidence="7">
    <location>
        <begin position="343"/>
        <end position="607"/>
    </location>
</feature>
<reference evidence="9" key="1">
    <citation type="submission" date="2025-08" db="UniProtKB">
        <authorList>
            <consortium name="RefSeq"/>
        </authorList>
    </citation>
    <scope>IDENTIFICATION</scope>
</reference>
<gene>
    <name evidence="9" type="primary">LOC136083134</name>
</gene>
<dbReference type="RefSeq" id="XP_065658615.1">
    <property type="nucleotide sequence ID" value="XM_065802543.1"/>
</dbReference>
<name>A0ABM4CAC6_HYDVU</name>
<dbReference type="Pfam" id="PF00003">
    <property type="entry name" value="7tm_3"/>
    <property type="match status" value="1"/>
</dbReference>
<keyword evidence="3 6" id="KW-1133">Transmembrane helix</keyword>
<evidence type="ECO:0000256" key="2">
    <source>
        <dbReference type="ARBA" id="ARBA00022692"/>
    </source>
</evidence>
<keyword evidence="2 6" id="KW-0812">Transmembrane</keyword>
<dbReference type="PRINTS" id="PR00248">
    <property type="entry name" value="GPCRMGR"/>
</dbReference>
<evidence type="ECO:0000256" key="3">
    <source>
        <dbReference type="ARBA" id="ARBA00022989"/>
    </source>
</evidence>
<feature type="transmembrane region" description="Helical" evidence="6">
    <location>
        <begin position="345"/>
        <end position="367"/>
    </location>
</feature>
<evidence type="ECO:0000256" key="1">
    <source>
        <dbReference type="ARBA" id="ARBA00004141"/>
    </source>
</evidence>
<dbReference type="PANTHER" id="PTHR24060">
    <property type="entry name" value="METABOTROPIC GLUTAMATE RECEPTOR"/>
    <property type="match status" value="1"/>
</dbReference>
<keyword evidence="5" id="KW-0325">Glycoprotein</keyword>
<dbReference type="InterPro" id="IPR050726">
    <property type="entry name" value="mGluR"/>
</dbReference>
<dbReference type="CDD" id="cd13953">
    <property type="entry name" value="7tm_classC_mGluR-like"/>
    <property type="match status" value="1"/>
</dbReference>
<feature type="transmembrane region" description="Helical" evidence="6">
    <location>
        <begin position="503"/>
        <end position="524"/>
    </location>
</feature>
<dbReference type="PROSITE" id="PS50259">
    <property type="entry name" value="G_PROTEIN_RECEP_F3_4"/>
    <property type="match status" value="1"/>
</dbReference>
<feature type="transmembrane region" description="Helical" evidence="6">
    <location>
        <begin position="379"/>
        <end position="402"/>
    </location>
</feature>
<feature type="transmembrane region" description="Helical" evidence="6">
    <location>
        <begin position="414"/>
        <end position="436"/>
    </location>
</feature>
<evidence type="ECO:0000313" key="9">
    <source>
        <dbReference type="RefSeq" id="XP_065658615.1"/>
    </source>
</evidence>
<accession>A0ABM4CAC6</accession>
<feature type="transmembrane region" description="Helical" evidence="6">
    <location>
        <begin position="536"/>
        <end position="554"/>
    </location>
</feature>
<dbReference type="InterPro" id="IPR038550">
    <property type="entry name" value="GPCR_3_9-Cys_sf"/>
</dbReference>
<sequence length="618" mass="71755">MSQEVVLDLIIGKSYGRYLSKDSYIYGTLQILTDVEEETTSLLSDIVAPYNNVFLFDFNDNNFGMNYKLNLIRTYFIPMKEDILFIVHWLNVKKFIFLIITTEESEQFNYLSITKRFTDLCYVEYSVYYQNTWQMILIAKELMPYVKHLFILTNSIDGLNTFLKICELNRVEIETIILESNISLNLYADVIKHKFNNIIFKKNLKRIRISDFCPSYFYDDYTMLEPLYINKFLPINMFELNKESPIYNDIYKIYFNNKNVDFVVSSECNVTCLPGFEPKIKNSLAKDKNKRFKSCDPCKENSFKEGNNTNECRVCPSGFISNADKKYCKDSFNTKVLTFKSTEGLIITGFSAVNILSGFIIMVILISKKKTPVVKSANFTLSMTQILCHLLISFFLPILYIIKPMIKICYIRHLVVGFLLTASAAIIYIKTVKYTYIFQRVYHMTKKRKIIATSIDWMRFALILVVQSLLGTILMIKSPPVILLHINSEKKIRLFECSSDSQFGAQVIYIGCVLLVSAIQSFHTRNLPSYFNETQSITYSSGISSILLICYFPLYYGNEDINLRTVATAFLILSINITIMGIMFAPKLYLIYFKPENNTKNNFRIEMIDYSKSLFVIS</sequence>
<protein>
    <submittedName>
        <fullName evidence="9">Metabotropic glutamate receptor 1-like</fullName>
    </submittedName>
</protein>
<evidence type="ECO:0000259" key="7">
    <source>
        <dbReference type="PROSITE" id="PS50259"/>
    </source>
</evidence>
<evidence type="ECO:0000313" key="8">
    <source>
        <dbReference type="Proteomes" id="UP001652625"/>
    </source>
</evidence>
<evidence type="ECO:0000256" key="5">
    <source>
        <dbReference type="ARBA" id="ARBA00023180"/>
    </source>
</evidence>
<organism evidence="8 9">
    <name type="scientific">Hydra vulgaris</name>
    <name type="common">Hydra</name>
    <name type="synonym">Hydra attenuata</name>
    <dbReference type="NCBI Taxonomy" id="6087"/>
    <lineage>
        <taxon>Eukaryota</taxon>
        <taxon>Metazoa</taxon>
        <taxon>Cnidaria</taxon>
        <taxon>Hydrozoa</taxon>
        <taxon>Hydroidolina</taxon>
        <taxon>Anthoathecata</taxon>
        <taxon>Aplanulata</taxon>
        <taxon>Hydridae</taxon>
        <taxon>Hydra</taxon>
    </lineage>
</organism>
<keyword evidence="8" id="KW-1185">Reference proteome</keyword>
<dbReference type="InterPro" id="IPR000337">
    <property type="entry name" value="GPCR_3"/>
</dbReference>
<keyword evidence="4 6" id="KW-0472">Membrane</keyword>
<dbReference type="Gene3D" id="2.10.50.30">
    <property type="entry name" value="GPCR, family 3, nine cysteines domain"/>
    <property type="match status" value="1"/>
</dbReference>
<evidence type="ECO:0000256" key="4">
    <source>
        <dbReference type="ARBA" id="ARBA00023136"/>
    </source>
</evidence>
<evidence type="ECO:0000256" key="6">
    <source>
        <dbReference type="SAM" id="Phobius"/>
    </source>
</evidence>